<dbReference type="Proteomes" id="UP000598120">
    <property type="component" value="Unassembled WGS sequence"/>
</dbReference>
<dbReference type="RefSeq" id="WP_188605480.1">
    <property type="nucleotide sequence ID" value="NZ_BMIC01000001.1"/>
</dbReference>
<evidence type="ECO:0000256" key="1">
    <source>
        <dbReference type="SAM" id="Phobius"/>
    </source>
</evidence>
<keyword evidence="3" id="KW-1185">Reference proteome</keyword>
<feature type="transmembrane region" description="Helical" evidence="1">
    <location>
        <begin position="17"/>
        <end position="38"/>
    </location>
</feature>
<gene>
    <name evidence="2" type="ORF">GCM10011531_12810</name>
</gene>
<reference evidence="2 3" key="1">
    <citation type="journal article" date="2014" name="Int. J. Syst. Evol. Microbiol.">
        <title>Complete genome sequence of Corynebacterium casei LMG S-19264T (=DSM 44701T), isolated from a smear-ripened cheese.</title>
        <authorList>
            <consortium name="US DOE Joint Genome Institute (JGI-PGF)"/>
            <person name="Walter F."/>
            <person name="Albersmeier A."/>
            <person name="Kalinowski J."/>
            <person name="Ruckert C."/>
        </authorList>
    </citation>
    <scope>NUCLEOTIDE SEQUENCE [LARGE SCALE GENOMIC DNA]</scope>
    <source>
        <strain evidence="2 3">CGMCC 1.15295</strain>
    </source>
</reference>
<name>A0A8J2TR55_9FLAO</name>
<accession>A0A8J2TR55</accession>
<comment type="caution">
    <text evidence="2">The sequence shown here is derived from an EMBL/GenBank/DDBJ whole genome shotgun (WGS) entry which is preliminary data.</text>
</comment>
<evidence type="ECO:0000313" key="3">
    <source>
        <dbReference type="Proteomes" id="UP000598120"/>
    </source>
</evidence>
<protein>
    <submittedName>
        <fullName evidence="2">Uncharacterized protein</fullName>
    </submittedName>
</protein>
<sequence length="78" mass="9051">MNKEIFEILIDSKYAEIALIITISGVLIKLILVIWKIIKENRIILSVINDNNLEQLTIDKKGSIFIKKKLKNQKTRKS</sequence>
<keyword evidence="1" id="KW-0472">Membrane</keyword>
<keyword evidence="1" id="KW-1133">Transmembrane helix</keyword>
<dbReference type="EMBL" id="BMIC01000001">
    <property type="protein sequence ID" value="GFZ83462.1"/>
    <property type="molecule type" value="Genomic_DNA"/>
</dbReference>
<dbReference type="AlphaFoldDB" id="A0A8J2TR55"/>
<evidence type="ECO:0000313" key="2">
    <source>
        <dbReference type="EMBL" id="GFZ83462.1"/>
    </source>
</evidence>
<organism evidence="2 3">
    <name type="scientific">Aquaticitalea lipolytica</name>
    <dbReference type="NCBI Taxonomy" id="1247562"/>
    <lineage>
        <taxon>Bacteria</taxon>
        <taxon>Pseudomonadati</taxon>
        <taxon>Bacteroidota</taxon>
        <taxon>Flavobacteriia</taxon>
        <taxon>Flavobacteriales</taxon>
        <taxon>Flavobacteriaceae</taxon>
        <taxon>Aquaticitalea</taxon>
    </lineage>
</organism>
<keyword evidence="1" id="KW-0812">Transmembrane</keyword>
<proteinExistence type="predicted"/>